<dbReference type="AlphaFoldDB" id="A0A844QLB0"/>
<dbReference type="Gene3D" id="3.40.140.10">
    <property type="entry name" value="Cytidine Deaminase, domain 2"/>
    <property type="match status" value="1"/>
</dbReference>
<evidence type="ECO:0000313" key="4">
    <source>
        <dbReference type="EMBL" id="MVA98681.1"/>
    </source>
</evidence>
<dbReference type="RefSeq" id="WP_156713590.1">
    <property type="nucleotide sequence ID" value="NZ_WPHG01000003.1"/>
</dbReference>
<keyword evidence="5" id="KW-1185">Reference proteome</keyword>
<dbReference type="GO" id="GO:0047974">
    <property type="term" value="F:guanosine deaminase activity"/>
    <property type="evidence" value="ECO:0007669"/>
    <property type="project" value="TreeGrafter"/>
</dbReference>
<evidence type="ECO:0000256" key="1">
    <source>
        <dbReference type="ARBA" id="ARBA00022723"/>
    </source>
</evidence>
<accession>A0A844QLB0</accession>
<feature type="domain" description="CMP/dCMP-type deaminase" evidence="3">
    <location>
        <begin position="8"/>
        <end position="131"/>
    </location>
</feature>
<dbReference type="GO" id="GO:0006152">
    <property type="term" value="P:purine nucleoside catabolic process"/>
    <property type="evidence" value="ECO:0007669"/>
    <property type="project" value="TreeGrafter"/>
</dbReference>
<dbReference type="GO" id="GO:0008270">
    <property type="term" value="F:zinc ion binding"/>
    <property type="evidence" value="ECO:0007669"/>
    <property type="project" value="InterPro"/>
</dbReference>
<dbReference type="InterPro" id="IPR016193">
    <property type="entry name" value="Cytidine_deaminase-like"/>
</dbReference>
<dbReference type="PROSITE" id="PS51747">
    <property type="entry name" value="CYT_DCMP_DEAMINASES_2"/>
    <property type="match status" value="1"/>
</dbReference>
<dbReference type="EMBL" id="WPHG01000003">
    <property type="protein sequence ID" value="MVA98681.1"/>
    <property type="molecule type" value="Genomic_DNA"/>
</dbReference>
<reference evidence="4 5" key="1">
    <citation type="submission" date="2019-12" db="EMBL/GenBank/DDBJ databases">
        <title>Nitratireductor arenosus sp. nov., Isolated from sea sand, Jeju island, South Korea.</title>
        <authorList>
            <person name="Kim W."/>
        </authorList>
    </citation>
    <scope>NUCLEOTIDE SEQUENCE [LARGE SCALE GENOMIC DNA]</scope>
    <source>
        <strain evidence="4 5">CAU 1489</strain>
    </source>
</reference>
<sequence>MNAASPTGDEQRFLREAIELAHANVEKGGRPFGAVVVKDGAVVATGVNEILATSDPTAHAELTALRAASRRLGSPDLGGCTVYASGHPCPMCMAAMRLAGVEAVVYAYSNDDGAPFGLSTAAVYDELARPFAEQSMAISHVPVRLEARPDLYADWKRRQAG</sequence>
<dbReference type="CDD" id="cd01285">
    <property type="entry name" value="nucleoside_deaminase"/>
    <property type="match status" value="1"/>
</dbReference>
<evidence type="ECO:0000259" key="3">
    <source>
        <dbReference type="PROSITE" id="PS51747"/>
    </source>
</evidence>
<dbReference type="SUPFAM" id="SSF53927">
    <property type="entry name" value="Cytidine deaminase-like"/>
    <property type="match status" value="1"/>
</dbReference>
<dbReference type="PANTHER" id="PTHR11079:SF161">
    <property type="entry name" value="CMP_DCMP-TYPE DEAMINASE DOMAIN-CONTAINING PROTEIN"/>
    <property type="match status" value="1"/>
</dbReference>
<protein>
    <submittedName>
        <fullName evidence="4">Nucleoside deaminase</fullName>
    </submittedName>
</protein>
<dbReference type="PROSITE" id="PS00903">
    <property type="entry name" value="CYT_DCMP_DEAMINASES_1"/>
    <property type="match status" value="1"/>
</dbReference>
<organism evidence="4 5">
    <name type="scientific">Nitratireductor arenosus</name>
    <dbReference type="NCBI Taxonomy" id="2682096"/>
    <lineage>
        <taxon>Bacteria</taxon>
        <taxon>Pseudomonadati</taxon>
        <taxon>Pseudomonadota</taxon>
        <taxon>Alphaproteobacteria</taxon>
        <taxon>Hyphomicrobiales</taxon>
        <taxon>Phyllobacteriaceae</taxon>
        <taxon>Nitratireductor</taxon>
    </lineage>
</organism>
<keyword evidence="2" id="KW-0862">Zinc</keyword>
<name>A0A844QLB0_9HYPH</name>
<evidence type="ECO:0000256" key="2">
    <source>
        <dbReference type="ARBA" id="ARBA00022833"/>
    </source>
</evidence>
<proteinExistence type="predicted"/>
<comment type="caution">
    <text evidence="4">The sequence shown here is derived from an EMBL/GenBank/DDBJ whole genome shotgun (WGS) entry which is preliminary data.</text>
</comment>
<dbReference type="Proteomes" id="UP000463224">
    <property type="component" value="Unassembled WGS sequence"/>
</dbReference>
<gene>
    <name evidence="4" type="ORF">GN330_15650</name>
</gene>
<dbReference type="InterPro" id="IPR016192">
    <property type="entry name" value="APOBEC/CMP_deaminase_Zn-bd"/>
</dbReference>
<evidence type="ECO:0000313" key="5">
    <source>
        <dbReference type="Proteomes" id="UP000463224"/>
    </source>
</evidence>
<dbReference type="PANTHER" id="PTHR11079">
    <property type="entry name" value="CYTOSINE DEAMINASE FAMILY MEMBER"/>
    <property type="match status" value="1"/>
</dbReference>
<dbReference type="Pfam" id="PF00383">
    <property type="entry name" value="dCMP_cyt_deam_1"/>
    <property type="match status" value="1"/>
</dbReference>
<dbReference type="InterPro" id="IPR002125">
    <property type="entry name" value="CMP_dCMP_dom"/>
</dbReference>
<keyword evidence="1" id="KW-0479">Metal-binding</keyword>